<keyword evidence="2" id="KW-1185">Reference proteome</keyword>
<evidence type="ECO:0000313" key="2">
    <source>
        <dbReference type="Proteomes" id="UP000005307"/>
    </source>
</evidence>
<protein>
    <recommendedName>
        <fullName evidence="3">DUF1194 domain-containing protein</fullName>
    </recommendedName>
</protein>
<dbReference type="AlphaFoldDB" id="M9RA49"/>
<accession>M9RA49</accession>
<dbReference type="OrthoDB" id="9792179at2"/>
<evidence type="ECO:0000313" key="1">
    <source>
        <dbReference type="EMBL" id="AGI67251.1"/>
    </source>
</evidence>
<dbReference type="InterPro" id="IPR010607">
    <property type="entry name" value="DUF1194"/>
</dbReference>
<dbReference type="KEGG" id="oat:OAN307_c15780"/>
<dbReference type="Proteomes" id="UP000005307">
    <property type="component" value="Chromosome"/>
</dbReference>
<dbReference type="eggNOG" id="COG2304">
    <property type="taxonomic scope" value="Bacteria"/>
</dbReference>
<dbReference type="InterPro" id="IPR036465">
    <property type="entry name" value="vWFA_dom_sf"/>
</dbReference>
<reference evidence="1 2" key="1">
    <citation type="journal article" date="2013" name="PLoS ONE">
        <title>Poles Apart: Arctic and Antarctic Octadecabacter strains Share High Genome Plasticity and a New Type of Xanthorhodopsin.</title>
        <authorList>
            <person name="Vollmers J."/>
            <person name="Voget S."/>
            <person name="Dietrich S."/>
            <person name="Gollnow K."/>
            <person name="Smits M."/>
            <person name="Meyer K."/>
            <person name="Brinkhoff T."/>
            <person name="Simon M."/>
            <person name="Daniel R."/>
        </authorList>
    </citation>
    <scope>NUCLEOTIDE SEQUENCE [LARGE SCALE GENOMIC DNA]</scope>
    <source>
        <strain evidence="1 2">307</strain>
    </source>
</reference>
<evidence type="ECO:0008006" key="3">
    <source>
        <dbReference type="Google" id="ProtNLM"/>
    </source>
</evidence>
<proteinExistence type="predicted"/>
<dbReference type="HOGENOM" id="CLU_064451_1_1_5"/>
<dbReference type="STRING" id="391626.OAN307_c15780"/>
<dbReference type="EMBL" id="CP003740">
    <property type="protein sequence ID" value="AGI67251.1"/>
    <property type="molecule type" value="Genomic_DNA"/>
</dbReference>
<dbReference type="SUPFAM" id="SSF53300">
    <property type="entry name" value="vWA-like"/>
    <property type="match status" value="1"/>
</dbReference>
<gene>
    <name evidence="1" type="ORF">OAN307_c15780</name>
</gene>
<sequence>MAGIATLWSQGAAACRLALVLAMDVSSSVSPQEDALQRSGLSAALLAPQVQAALFTTDDPVALAAFEWSGRYNQLILQDWILIDSPSTLAGVANRIATTPRSHDDYPTALGYALGYAATMLRSAPICDFQKIDVSGDGRNNEGFDPRAAYAAFPFDGITVNGLVINVPEDINAREAQDDLVDYYTREVIRGPSAFVEVADGFDDFARAMEVKLIRELGVLMLGQNTVLLQTGPQSIGQDLDHGG</sequence>
<organism evidence="1 2">
    <name type="scientific">Octadecabacter antarcticus 307</name>
    <dbReference type="NCBI Taxonomy" id="391626"/>
    <lineage>
        <taxon>Bacteria</taxon>
        <taxon>Pseudomonadati</taxon>
        <taxon>Pseudomonadota</taxon>
        <taxon>Alphaproteobacteria</taxon>
        <taxon>Rhodobacterales</taxon>
        <taxon>Roseobacteraceae</taxon>
        <taxon>Octadecabacter</taxon>
    </lineage>
</organism>
<name>M9RA49_9RHOB</name>
<dbReference type="RefSeq" id="WP_015499286.1">
    <property type="nucleotide sequence ID" value="NC_020911.1"/>
</dbReference>
<dbReference type="Pfam" id="PF06707">
    <property type="entry name" value="DUF1194"/>
    <property type="match status" value="1"/>
</dbReference>
<dbReference type="Gene3D" id="3.40.50.410">
    <property type="entry name" value="von Willebrand factor, type A domain"/>
    <property type="match status" value="1"/>
</dbReference>